<proteinExistence type="predicted"/>
<evidence type="ECO:0000313" key="1">
    <source>
        <dbReference type="EMBL" id="KAJ1674766.1"/>
    </source>
</evidence>
<gene>
    <name evidence="1" type="ORF">EV182_002607</name>
</gene>
<dbReference type="Proteomes" id="UP001145114">
    <property type="component" value="Unassembled WGS sequence"/>
</dbReference>
<sequence length="245" mass="28486">MGSFWATIPIQPKGDGYETPSVSIQGSPIELPRGIATANPATSNPTSHLTHPHLQQLHTGIPSQSKLDTSPNTAVWDEHTTDDLHHQVITKDNLPTFQKREPGLTQPTIPLDKEPSDESRPTYRDIGMASHQLPLPNPDSFKQQQQQHHHHHHHHHHQQQQQQQHHHHHHHHHHQQQQQQQQHRYHHQQQHHHQQHLGGDDKHIKIWDTNIEHNKNYNVPYCDIVTPSYVRGLAWRPNHKTQIAS</sequence>
<dbReference type="EMBL" id="JAMZIH010005701">
    <property type="protein sequence ID" value="KAJ1674766.1"/>
    <property type="molecule type" value="Genomic_DNA"/>
</dbReference>
<protein>
    <submittedName>
        <fullName evidence="1">Uncharacterized protein</fullName>
    </submittedName>
</protein>
<feature type="non-terminal residue" evidence="1">
    <location>
        <position position="245"/>
    </location>
</feature>
<reference evidence="1" key="1">
    <citation type="submission" date="2022-06" db="EMBL/GenBank/DDBJ databases">
        <title>Phylogenomic reconstructions and comparative analyses of Kickxellomycotina fungi.</title>
        <authorList>
            <person name="Reynolds N.K."/>
            <person name="Stajich J.E."/>
            <person name="Barry K."/>
            <person name="Grigoriev I.V."/>
            <person name="Crous P."/>
            <person name="Smith M.E."/>
        </authorList>
    </citation>
    <scope>NUCLEOTIDE SEQUENCE</scope>
    <source>
        <strain evidence="1">RSA 2271</strain>
    </source>
</reference>
<accession>A0ACC1HEJ6</accession>
<keyword evidence="2" id="KW-1185">Reference proteome</keyword>
<evidence type="ECO:0000313" key="2">
    <source>
        <dbReference type="Proteomes" id="UP001145114"/>
    </source>
</evidence>
<name>A0ACC1HEJ6_9FUNG</name>
<organism evidence="1 2">
    <name type="scientific">Spiromyces aspiralis</name>
    <dbReference type="NCBI Taxonomy" id="68401"/>
    <lineage>
        <taxon>Eukaryota</taxon>
        <taxon>Fungi</taxon>
        <taxon>Fungi incertae sedis</taxon>
        <taxon>Zoopagomycota</taxon>
        <taxon>Kickxellomycotina</taxon>
        <taxon>Kickxellomycetes</taxon>
        <taxon>Kickxellales</taxon>
        <taxon>Kickxellaceae</taxon>
        <taxon>Spiromyces</taxon>
    </lineage>
</organism>
<comment type="caution">
    <text evidence="1">The sequence shown here is derived from an EMBL/GenBank/DDBJ whole genome shotgun (WGS) entry which is preliminary data.</text>
</comment>